<keyword evidence="5 8" id="KW-0175">Coiled coil</keyword>
<accession>A0A077ZRD9</accession>
<dbReference type="GO" id="GO:0008017">
    <property type="term" value="F:microtubule binding"/>
    <property type="evidence" value="ECO:0007669"/>
    <property type="project" value="InterPro"/>
</dbReference>
<evidence type="ECO:0000259" key="10">
    <source>
        <dbReference type="PROSITE" id="PS50067"/>
    </source>
</evidence>
<feature type="compositionally biased region" description="Polar residues" evidence="9">
    <location>
        <begin position="9"/>
        <end position="19"/>
    </location>
</feature>
<dbReference type="PROSITE" id="PS50067">
    <property type="entry name" value="KINESIN_MOTOR_2"/>
    <property type="match status" value="1"/>
</dbReference>
<feature type="compositionally biased region" description="Polar residues" evidence="9">
    <location>
        <begin position="501"/>
        <end position="533"/>
    </location>
</feature>
<keyword evidence="3 6" id="KW-0547">Nucleotide-binding</keyword>
<dbReference type="PANTHER" id="PTHR47969:SF15">
    <property type="entry name" value="CHROMOSOME-ASSOCIATED KINESIN KIF4A-RELATED"/>
    <property type="match status" value="1"/>
</dbReference>
<dbReference type="Proteomes" id="UP000039865">
    <property type="component" value="Unassembled WGS sequence"/>
</dbReference>
<evidence type="ECO:0000256" key="4">
    <source>
        <dbReference type="ARBA" id="ARBA00022840"/>
    </source>
</evidence>
<evidence type="ECO:0000256" key="6">
    <source>
        <dbReference type="PROSITE-ProRule" id="PRU00283"/>
    </source>
</evidence>
<dbReference type="GO" id="GO:0005875">
    <property type="term" value="C:microtubule associated complex"/>
    <property type="evidence" value="ECO:0007669"/>
    <property type="project" value="TreeGrafter"/>
</dbReference>
<evidence type="ECO:0000256" key="5">
    <source>
        <dbReference type="ARBA" id="ARBA00023054"/>
    </source>
</evidence>
<dbReference type="GO" id="GO:0003777">
    <property type="term" value="F:microtubule motor activity"/>
    <property type="evidence" value="ECO:0007669"/>
    <property type="project" value="InterPro"/>
</dbReference>
<dbReference type="InterPro" id="IPR036961">
    <property type="entry name" value="Kinesin_motor_dom_sf"/>
</dbReference>
<dbReference type="Pfam" id="PF00225">
    <property type="entry name" value="Kinesin"/>
    <property type="match status" value="1"/>
</dbReference>
<feature type="region of interest" description="Disordered" evidence="9">
    <location>
        <begin position="492"/>
        <end position="551"/>
    </location>
</feature>
<dbReference type="PANTHER" id="PTHR47969">
    <property type="entry name" value="CHROMOSOME-ASSOCIATED KINESIN KIF4A-RELATED"/>
    <property type="match status" value="1"/>
</dbReference>
<feature type="domain" description="Kinesin motor" evidence="10">
    <location>
        <begin position="1"/>
        <end position="352"/>
    </location>
</feature>
<dbReference type="AlphaFoldDB" id="A0A077ZRD9"/>
<evidence type="ECO:0000256" key="3">
    <source>
        <dbReference type="ARBA" id="ARBA00022741"/>
    </source>
</evidence>
<dbReference type="PRINTS" id="PR00380">
    <property type="entry name" value="KINESINHEAVY"/>
</dbReference>
<evidence type="ECO:0000256" key="8">
    <source>
        <dbReference type="SAM" id="Coils"/>
    </source>
</evidence>
<dbReference type="Gene3D" id="3.40.850.10">
    <property type="entry name" value="Kinesin motor domain"/>
    <property type="match status" value="1"/>
</dbReference>
<evidence type="ECO:0000313" key="11">
    <source>
        <dbReference type="EMBL" id="CDW71905.1"/>
    </source>
</evidence>
<keyword evidence="7" id="KW-0493">Microtubule</keyword>
<dbReference type="PROSITE" id="PS00411">
    <property type="entry name" value="KINESIN_MOTOR_1"/>
    <property type="match status" value="1"/>
</dbReference>
<dbReference type="InParanoid" id="A0A077ZRD9"/>
<dbReference type="SMART" id="SM00129">
    <property type="entry name" value="KISc"/>
    <property type="match status" value="1"/>
</dbReference>
<evidence type="ECO:0000256" key="2">
    <source>
        <dbReference type="ARBA" id="ARBA00022490"/>
    </source>
</evidence>
<name>A0A077ZRD9_STYLE</name>
<protein>
    <recommendedName>
        <fullName evidence="7">Kinesin-like protein</fullName>
    </recommendedName>
</protein>
<keyword evidence="12" id="KW-1185">Reference proteome</keyword>
<feature type="coiled-coil region" evidence="8">
    <location>
        <begin position="554"/>
        <end position="581"/>
    </location>
</feature>
<dbReference type="InterPro" id="IPR027640">
    <property type="entry name" value="Kinesin-like_fam"/>
</dbReference>
<evidence type="ECO:0000256" key="9">
    <source>
        <dbReference type="SAM" id="MobiDB-lite"/>
    </source>
</evidence>
<dbReference type="SUPFAM" id="SSF52540">
    <property type="entry name" value="P-loop containing nucleoside triphosphate hydrolases"/>
    <property type="match status" value="1"/>
</dbReference>
<dbReference type="InterPro" id="IPR019821">
    <property type="entry name" value="Kinesin_motor_CS"/>
</dbReference>
<proteinExistence type="inferred from homology"/>
<evidence type="ECO:0000256" key="7">
    <source>
        <dbReference type="RuleBase" id="RU000394"/>
    </source>
</evidence>
<comment type="similarity">
    <text evidence="6 7">Belongs to the TRAFAC class myosin-kinesin ATPase superfamily. Kinesin family.</text>
</comment>
<dbReference type="InterPro" id="IPR001752">
    <property type="entry name" value="Kinesin_motor_dom"/>
</dbReference>
<dbReference type="GO" id="GO:0007018">
    <property type="term" value="P:microtubule-based movement"/>
    <property type="evidence" value="ECO:0007669"/>
    <property type="project" value="InterPro"/>
</dbReference>
<reference evidence="11 12" key="1">
    <citation type="submission" date="2014-06" db="EMBL/GenBank/DDBJ databases">
        <authorList>
            <person name="Swart Estienne"/>
        </authorList>
    </citation>
    <scope>NUCLEOTIDE SEQUENCE [LARGE SCALE GENOMIC DNA]</scope>
    <source>
        <strain evidence="11 12">130c</strain>
    </source>
</reference>
<dbReference type="GO" id="GO:0005874">
    <property type="term" value="C:microtubule"/>
    <property type="evidence" value="ECO:0007669"/>
    <property type="project" value="UniProtKB-KW"/>
</dbReference>
<dbReference type="CDD" id="cd00106">
    <property type="entry name" value="KISc"/>
    <property type="match status" value="1"/>
</dbReference>
<dbReference type="InterPro" id="IPR027417">
    <property type="entry name" value="P-loop_NTPase"/>
</dbReference>
<sequence length="714" mass="81965">MLENERAQGFQSTSIQSNGLKEISDDAHQRAVEAAYRFDKVFNHTHSQQDIYNSLNIKGLGYHGTLFAYGQTGSGKTFTMEGYDYVQKGHKQNIFVPQLNPQNDSNIGIVPRIISDMFIQMKEKSDQKHITLFCSFLQIYNERVYDLLNDSFSSSRADLKENPGLKIRWSKQDQFQVENLYIFECENENQMMELYQYGIKNRVIASHNLNQTSSRSHCIFTITVETINKSNIKEIAVSKLQLVDLAGSEKSYQTGINRDKTQHHKEAIQINKSLFALRKVIKALSHKALGDIPLSNDTQNYIPYRDSKLTSLLKQSLGGNSVTIMIACLNPCDQYFEENFSTLKYANQASKIKNKPVVNIDEKILLIKQLRELDVIDSTCIDEQSDDPIMQAAKQDVAQEELPYKSNSIKDAIIETTPKNSNNGGGHLEKMNEHLIQTINKVTELLKSNNLLRDQVDKTQRDKEEMEQKLLQTNIENERLTQRIDQLQRQTDNVLRDSKDQQVNSEQSFRLPRISTTNSSQVMTQKTQSTTEKNIIDLRKSQQDSSNDNDDDFIEKLIQKNKELEKRNMHLEKQNMQLLQELNFVGNNEPVRPQFVSKANDTTLPILNSKGFKMMNQSKSSALVFEQNIVSPKKKKNDRQANTGANNYYDIQQLQQINNQQRNLSGMRTVVNNDLNFYSQKSTQKGFDMFKTNVGISANPGKQFTKAYSQVKYN</sequence>
<keyword evidence="2" id="KW-0963">Cytoplasm</keyword>
<organism evidence="11 12">
    <name type="scientific">Stylonychia lemnae</name>
    <name type="common">Ciliate</name>
    <dbReference type="NCBI Taxonomy" id="5949"/>
    <lineage>
        <taxon>Eukaryota</taxon>
        <taxon>Sar</taxon>
        <taxon>Alveolata</taxon>
        <taxon>Ciliophora</taxon>
        <taxon>Intramacronucleata</taxon>
        <taxon>Spirotrichea</taxon>
        <taxon>Stichotrichia</taxon>
        <taxon>Sporadotrichida</taxon>
        <taxon>Oxytrichidae</taxon>
        <taxon>Stylonychinae</taxon>
        <taxon>Stylonychia</taxon>
    </lineage>
</organism>
<evidence type="ECO:0000256" key="1">
    <source>
        <dbReference type="ARBA" id="ARBA00004496"/>
    </source>
</evidence>
<gene>
    <name evidence="11" type="primary">Contig15461.g16477</name>
    <name evidence="11" type="ORF">STYLEM_855</name>
</gene>
<keyword evidence="6 7" id="KW-0505">Motor protein</keyword>
<dbReference type="GO" id="GO:0051231">
    <property type="term" value="P:spindle elongation"/>
    <property type="evidence" value="ECO:0007669"/>
    <property type="project" value="TreeGrafter"/>
</dbReference>
<feature type="region of interest" description="Disordered" evidence="9">
    <location>
        <begin position="1"/>
        <end position="22"/>
    </location>
</feature>
<dbReference type="GO" id="GO:0005737">
    <property type="term" value="C:cytoplasm"/>
    <property type="evidence" value="ECO:0007669"/>
    <property type="project" value="UniProtKB-SubCell"/>
</dbReference>
<dbReference type="GO" id="GO:0005524">
    <property type="term" value="F:ATP binding"/>
    <property type="evidence" value="ECO:0007669"/>
    <property type="project" value="UniProtKB-UniRule"/>
</dbReference>
<feature type="binding site" evidence="6">
    <location>
        <begin position="70"/>
        <end position="77"/>
    </location>
    <ligand>
        <name>ATP</name>
        <dbReference type="ChEBI" id="CHEBI:30616"/>
    </ligand>
</feature>
<dbReference type="EMBL" id="CCKQ01000807">
    <property type="protein sequence ID" value="CDW71905.1"/>
    <property type="molecule type" value="Genomic_DNA"/>
</dbReference>
<comment type="subcellular location">
    <subcellularLocation>
        <location evidence="1">Cytoplasm</location>
    </subcellularLocation>
</comment>
<dbReference type="OrthoDB" id="3176171at2759"/>
<dbReference type="GO" id="GO:0007052">
    <property type="term" value="P:mitotic spindle organization"/>
    <property type="evidence" value="ECO:0007669"/>
    <property type="project" value="TreeGrafter"/>
</dbReference>
<keyword evidence="4 6" id="KW-0067">ATP-binding</keyword>
<evidence type="ECO:0000313" key="12">
    <source>
        <dbReference type="Proteomes" id="UP000039865"/>
    </source>
</evidence>